<keyword evidence="16" id="KW-0675">Receptor</keyword>
<keyword evidence="13" id="KW-0732">Signal</keyword>
<feature type="domain" description="TonB-dependent receptor plug" evidence="15">
    <location>
        <begin position="47"/>
        <end position="153"/>
    </location>
</feature>
<keyword evidence="4" id="KW-0410">Iron transport</keyword>
<keyword evidence="7" id="KW-0406">Ion transport</keyword>
<evidence type="ECO:0000256" key="8">
    <source>
        <dbReference type="ARBA" id="ARBA00023077"/>
    </source>
</evidence>
<evidence type="ECO:0000256" key="10">
    <source>
        <dbReference type="ARBA" id="ARBA00023237"/>
    </source>
</evidence>
<dbReference type="InterPro" id="IPR012910">
    <property type="entry name" value="Plug_dom"/>
</dbReference>
<dbReference type="PANTHER" id="PTHR32552:SF81">
    <property type="entry name" value="TONB-DEPENDENT OUTER MEMBRANE RECEPTOR"/>
    <property type="match status" value="1"/>
</dbReference>
<evidence type="ECO:0000313" key="17">
    <source>
        <dbReference type="Proteomes" id="UP000295247"/>
    </source>
</evidence>
<feature type="domain" description="TonB-dependent receptor-like beta-barrel" evidence="14">
    <location>
        <begin position="277"/>
        <end position="661"/>
    </location>
</feature>
<dbReference type="InterPro" id="IPR036942">
    <property type="entry name" value="Beta-barrel_TonB_sf"/>
</dbReference>
<keyword evidence="5 11" id="KW-0812">Transmembrane</keyword>
<evidence type="ECO:0000256" key="4">
    <source>
        <dbReference type="ARBA" id="ARBA00022496"/>
    </source>
</evidence>
<dbReference type="Pfam" id="PF00593">
    <property type="entry name" value="TonB_dep_Rec_b-barrel"/>
    <property type="match status" value="1"/>
</dbReference>
<dbReference type="InterPro" id="IPR039426">
    <property type="entry name" value="TonB-dep_rcpt-like"/>
</dbReference>
<keyword evidence="10 11" id="KW-0998">Cell outer membrane</keyword>
<evidence type="ECO:0000256" key="6">
    <source>
        <dbReference type="ARBA" id="ARBA00023004"/>
    </source>
</evidence>
<proteinExistence type="inferred from homology"/>
<dbReference type="GO" id="GO:0009279">
    <property type="term" value="C:cell outer membrane"/>
    <property type="evidence" value="ECO:0007669"/>
    <property type="project" value="UniProtKB-SubCell"/>
</dbReference>
<protein>
    <submittedName>
        <fullName evidence="16">Iron complex outermembrane receptor protein</fullName>
    </submittedName>
</protein>
<feature type="signal peptide" evidence="13">
    <location>
        <begin position="1"/>
        <end position="25"/>
    </location>
</feature>
<gene>
    <name evidence="16" type="ORF">EDC29_101195</name>
</gene>
<dbReference type="CDD" id="cd01347">
    <property type="entry name" value="ligand_gated_channel"/>
    <property type="match status" value="1"/>
</dbReference>
<evidence type="ECO:0000256" key="5">
    <source>
        <dbReference type="ARBA" id="ARBA00022692"/>
    </source>
</evidence>
<evidence type="ECO:0000256" key="11">
    <source>
        <dbReference type="PROSITE-ProRule" id="PRU01360"/>
    </source>
</evidence>
<sequence length="696" mass="76314">MRYSNRRRRIAGAILGVSLPLQGLAAGADAVQLDTLTVTSRLSEESLAEIPFSVDVIDAGTLEEQRLLDLEEVLRQTPGVDVNSWGGANDANIRIRGVGSLYQVSAEDTSVVVNLDGVPVSSRHAAMATLDVERIEVLKGPQGTLFGRNSEAGALNVRSRRPTREAEGYVRIEGGEDGQQLQEAAFGGALSEQWMARVAIRHEGADNWIENQRTGDPLTYRRGLAARASLLWEPSAATSLLLISERQQQDGSVSSILLRPYGDPPVVDLSPGAVDDNRKVVERHSLEFGQRLGWGQLTAISSLTSADIEVAKAYGTRVSEQVFGMPIEYVATDDGDERVFNQDLRLSSLPGAEVFWVAGLNLSRSRRTWDSASALEQTHYERRFDTHGEAIYGELTYPLADAWKLTAGWRHTWEEKRYGATYHRPTSTVSERRRLSDSYDTGRLALSHRLSESTNLYAVAARGYKSGGFNDFATQIADSEPYRAATVDSLEIGFKHHALDGRFDLSGALFYNRVADDHLLGFDYLTMATQAVNADTESQGAELEGNWRIGAGLSLTAGLSYTDATITEDVVGVQGGRVAAGNRVPDVARWSGLVSLSWQHALESFPGGAAPLLNARLTHRYVGERPADPQNRIDLDAYHKLDLRLGLMFGATEFYVWGDNLLDADYEHYAYWFPPDISVGLPAQGRVLGLGVSHLF</sequence>
<dbReference type="PANTHER" id="PTHR32552">
    <property type="entry name" value="FERRICHROME IRON RECEPTOR-RELATED"/>
    <property type="match status" value="1"/>
</dbReference>
<dbReference type="SUPFAM" id="SSF56935">
    <property type="entry name" value="Porins"/>
    <property type="match status" value="1"/>
</dbReference>
<keyword evidence="9 11" id="KW-0472">Membrane</keyword>
<keyword evidence="2 11" id="KW-0813">Transport</keyword>
<evidence type="ECO:0000313" key="16">
    <source>
        <dbReference type="EMBL" id="TCW39779.1"/>
    </source>
</evidence>
<dbReference type="EMBL" id="SMDC01000001">
    <property type="protein sequence ID" value="TCW39779.1"/>
    <property type="molecule type" value="Genomic_DNA"/>
</dbReference>
<evidence type="ECO:0000256" key="9">
    <source>
        <dbReference type="ARBA" id="ARBA00023136"/>
    </source>
</evidence>
<evidence type="ECO:0000256" key="3">
    <source>
        <dbReference type="ARBA" id="ARBA00022452"/>
    </source>
</evidence>
<keyword evidence="6" id="KW-0408">Iron</keyword>
<evidence type="ECO:0000256" key="7">
    <source>
        <dbReference type="ARBA" id="ARBA00023065"/>
    </source>
</evidence>
<dbReference type="RefSeq" id="WP_132228199.1">
    <property type="nucleotide sequence ID" value="NZ_NRRH01000002.1"/>
</dbReference>
<evidence type="ECO:0000259" key="15">
    <source>
        <dbReference type="Pfam" id="PF07715"/>
    </source>
</evidence>
<accession>A0A4R4ALK7</accession>
<keyword evidence="3 11" id="KW-1134">Transmembrane beta strand</keyword>
<comment type="caution">
    <text evidence="16">The sequence shown here is derived from an EMBL/GenBank/DDBJ whole genome shotgun (WGS) entry which is preliminary data.</text>
</comment>
<evidence type="ECO:0000259" key="14">
    <source>
        <dbReference type="Pfam" id="PF00593"/>
    </source>
</evidence>
<evidence type="ECO:0000256" key="12">
    <source>
        <dbReference type="RuleBase" id="RU003357"/>
    </source>
</evidence>
<dbReference type="Gene3D" id="2.40.170.20">
    <property type="entry name" value="TonB-dependent receptor, beta-barrel domain"/>
    <property type="match status" value="1"/>
</dbReference>
<evidence type="ECO:0000256" key="13">
    <source>
        <dbReference type="SAM" id="SignalP"/>
    </source>
</evidence>
<dbReference type="Pfam" id="PF07715">
    <property type="entry name" value="Plug"/>
    <property type="match status" value="1"/>
</dbReference>
<comment type="subcellular location">
    <subcellularLocation>
        <location evidence="1 11">Cell outer membrane</location>
        <topology evidence="1 11">Multi-pass membrane protein</topology>
    </subcellularLocation>
</comment>
<keyword evidence="8 12" id="KW-0798">TonB box</keyword>
<evidence type="ECO:0000256" key="1">
    <source>
        <dbReference type="ARBA" id="ARBA00004571"/>
    </source>
</evidence>
<comment type="similarity">
    <text evidence="11 12">Belongs to the TonB-dependent receptor family.</text>
</comment>
<reference evidence="16 17" key="1">
    <citation type="submission" date="2019-03" db="EMBL/GenBank/DDBJ databases">
        <title>Genomic Encyclopedia of Type Strains, Phase IV (KMG-IV): sequencing the most valuable type-strain genomes for metagenomic binning, comparative biology and taxonomic classification.</title>
        <authorList>
            <person name="Goeker M."/>
        </authorList>
    </citation>
    <scope>NUCLEOTIDE SEQUENCE [LARGE SCALE GENOMIC DNA]</scope>
    <source>
        <strain evidence="16 17">DSM 203</strain>
    </source>
</reference>
<organism evidence="16 17">
    <name type="scientific">Marichromatium gracile</name>
    <name type="common">Chromatium gracile</name>
    <dbReference type="NCBI Taxonomy" id="1048"/>
    <lineage>
        <taxon>Bacteria</taxon>
        <taxon>Pseudomonadati</taxon>
        <taxon>Pseudomonadota</taxon>
        <taxon>Gammaproteobacteria</taxon>
        <taxon>Chromatiales</taxon>
        <taxon>Chromatiaceae</taxon>
        <taxon>Marichromatium</taxon>
    </lineage>
</organism>
<dbReference type="AlphaFoldDB" id="A0A4R4ALK7"/>
<dbReference type="GO" id="GO:0006826">
    <property type="term" value="P:iron ion transport"/>
    <property type="evidence" value="ECO:0007669"/>
    <property type="project" value="UniProtKB-KW"/>
</dbReference>
<dbReference type="InterPro" id="IPR000531">
    <property type="entry name" value="Beta-barrel_TonB"/>
</dbReference>
<name>A0A4R4ALK7_MARGR</name>
<feature type="chain" id="PRO_5020457204" evidence="13">
    <location>
        <begin position="26"/>
        <end position="696"/>
    </location>
</feature>
<evidence type="ECO:0000256" key="2">
    <source>
        <dbReference type="ARBA" id="ARBA00022448"/>
    </source>
</evidence>
<dbReference type="Proteomes" id="UP000295247">
    <property type="component" value="Unassembled WGS sequence"/>
</dbReference>
<dbReference type="PROSITE" id="PS52016">
    <property type="entry name" value="TONB_DEPENDENT_REC_3"/>
    <property type="match status" value="1"/>
</dbReference>